<protein>
    <submittedName>
        <fullName evidence="2">Putative salivary secreted peptide</fullName>
    </submittedName>
</protein>
<organism evidence="2">
    <name type="scientific">Aedes albopictus</name>
    <name type="common">Asian tiger mosquito</name>
    <name type="synonym">Stegomyia albopicta</name>
    <dbReference type="NCBI Taxonomy" id="7160"/>
    <lineage>
        <taxon>Eukaryota</taxon>
        <taxon>Metazoa</taxon>
        <taxon>Ecdysozoa</taxon>
        <taxon>Arthropoda</taxon>
        <taxon>Hexapoda</taxon>
        <taxon>Insecta</taxon>
        <taxon>Pterygota</taxon>
        <taxon>Neoptera</taxon>
        <taxon>Endopterygota</taxon>
        <taxon>Diptera</taxon>
        <taxon>Nematocera</taxon>
        <taxon>Culicoidea</taxon>
        <taxon>Culicidae</taxon>
        <taxon>Culicinae</taxon>
        <taxon>Aedini</taxon>
        <taxon>Aedes</taxon>
        <taxon>Stegomyia</taxon>
    </lineage>
</organism>
<keyword evidence="1" id="KW-0732">Signal</keyword>
<feature type="chain" id="PRO_5011964188" evidence="1">
    <location>
        <begin position="19"/>
        <end position="98"/>
    </location>
</feature>
<dbReference type="EMBL" id="GEHC01000493">
    <property type="protein sequence ID" value="JAV47152.1"/>
    <property type="molecule type" value="Transcribed_RNA"/>
</dbReference>
<dbReference type="AlphaFoldDB" id="A0A1W7R7L9"/>
<accession>A0A1W7R7L9</accession>
<name>A0A1W7R7L9_AEDAL</name>
<proteinExistence type="predicted"/>
<sequence>MKLLLVLALVVVAVVAIALPDPYGHHHHHHHNGTRWTGGRWNGTRLFNRTAGRPRFTIPRIPIPVLNGSQPIPNPDVQIPEIPNPAIPIPINGGNGFF</sequence>
<evidence type="ECO:0000256" key="1">
    <source>
        <dbReference type="SAM" id="SignalP"/>
    </source>
</evidence>
<evidence type="ECO:0000313" key="2">
    <source>
        <dbReference type="EMBL" id="JAV47152.1"/>
    </source>
</evidence>
<reference evidence="2" key="1">
    <citation type="submission" date="2016-03" db="EMBL/GenBank/DDBJ databases">
        <title>RNAseq analyses of the sensorial organs of adult female Aedes albopictus.</title>
        <authorList>
            <person name="Fabrizio L."/>
            <person name="Ribeiro J.M."/>
            <person name="Arca B."/>
        </authorList>
    </citation>
    <scope>NUCLEOTIDE SEQUENCE</scope>
</reference>
<feature type="signal peptide" evidence="1">
    <location>
        <begin position="1"/>
        <end position="18"/>
    </location>
</feature>